<dbReference type="OrthoDB" id="7054120at2"/>
<sequence>MTLRMSHQYDVAADMFMFDVSEQTLKKLKNHGLMLRHDGDALHILYEGILVDDVLQPLKPITSDVAKDLSLQIYIRAKNPKLFLVSEHIPEPGKSIFYFSNKDVVIRTSPSASVGDIHLTSNTSGYTADKSDISMLHPQRLDLSAQSGEPAVLSLTSALSKACIYELIKPVGGLLKVNADFSQFGPGLFSLEFNDETRDFFASDELQRNSAFAVVELFMNADVDEAVRIVAVDGSVTKREYRIEFSSRSTIWRYFVVPRHTTIPDATQISIQSDNHTFSPAITTQLPSEEPAFVIQSIAPIPLRALGEKNIALKKSMGPVKDLVRHLPCPTPAALTNESETDYSDMYVYV</sequence>
<name>A0A5S9QQV6_9GAMM</name>
<accession>A0A5S9QQV6</accession>
<evidence type="ECO:0000313" key="2">
    <source>
        <dbReference type="Proteomes" id="UP000434580"/>
    </source>
</evidence>
<organism evidence="1 2">
    <name type="scientific">BD1-7 clade bacterium</name>
    <dbReference type="NCBI Taxonomy" id="2029982"/>
    <lineage>
        <taxon>Bacteria</taxon>
        <taxon>Pseudomonadati</taxon>
        <taxon>Pseudomonadota</taxon>
        <taxon>Gammaproteobacteria</taxon>
        <taxon>Cellvibrionales</taxon>
        <taxon>Spongiibacteraceae</taxon>
        <taxon>BD1-7 clade</taxon>
    </lineage>
</organism>
<dbReference type="AlphaFoldDB" id="A0A5S9QQV6"/>
<protein>
    <submittedName>
        <fullName evidence="1">Uncharacterized protein</fullName>
    </submittedName>
</protein>
<dbReference type="Proteomes" id="UP000434580">
    <property type="component" value="Unassembled WGS sequence"/>
</dbReference>
<proteinExistence type="predicted"/>
<dbReference type="EMBL" id="CACSII010000020">
    <property type="protein sequence ID" value="CAA0120026.1"/>
    <property type="molecule type" value="Genomic_DNA"/>
</dbReference>
<reference evidence="1 2" key="1">
    <citation type="submission" date="2019-11" db="EMBL/GenBank/DDBJ databases">
        <authorList>
            <person name="Holert J."/>
        </authorList>
    </citation>
    <scope>NUCLEOTIDE SEQUENCE [LARGE SCALE GENOMIC DNA]</scope>
    <source>
        <strain evidence="1">BC5_2</strain>
    </source>
</reference>
<evidence type="ECO:0000313" key="1">
    <source>
        <dbReference type="EMBL" id="CAA0120026.1"/>
    </source>
</evidence>
<gene>
    <name evidence="1" type="ORF">DPBNPPHM_02539</name>
</gene>